<dbReference type="EMBL" id="JAGFBR010000015">
    <property type="protein sequence ID" value="KAH0454407.1"/>
    <property type="molecule type" value="Genomic_DNA"/>
</dbReference>
<sequence>MAADKDHSVSCSFGDLSAAALGIGQQCMDWTVDWRVGGVRQIRRVGQWIRAEDLCGRLGEGNETGRSNEPRACGIKAGVFEWSRSVRLGGAVGLSPRTSRKPCPLLHYVPNRDKPWSVDPRVTLRSHHITRSLLNPACDDPDSLLTDLLGIVEALDFHKLSTTALAIFDAARRAHGDALFLSTAIIPVVIGIMGRNGHLSAHATLRDDSCTQHCPIDVYAYTSLITAYAQNECYRDAVLVFQQMVEEGIKPTLVTYNILLNVYGKLFMPWHEIVSLVQFMKRDEIAPDRTPFLESLKMHLRLGLIRMRYGAMVVFKKRTDAEMTFSNTGEDDATPIKDNHQGSLARHCHQNDPWNPKRSAFRLNTIDAVCKERAFVLDLMKNVTGEFSELAQYQVGVAIHNTLVNSGREESSLDVPAQMEIGLVSEQLLFEPLDQEFSYFDLDQAEAGDVSGTEVGVKSPLGRQSFHIWASSSSFKSESSADDSAPIAPLQLELHPDRVGSFICSRRMMWCILGLGWP</sequence>
<evidence type="ECO:0000256" key="3">
    <source>
        <dbReference type="PROSITE-ProRule" id="PRU00708"/>
    </source>
</evidence>
<dbReference type="Pfam" id="PF13812">
    <property type="entry name" value="PPR_3"/>
    <property type="match status" value="1"/>
</dbReference>
<name>A0AAV7GE11_DENCH</name>
<evidence type="ECO:0000313" key="5">
    <source>
        <dbReference type="Proteomes" id="UP000775213"/>
    </source>
</evidence>
<evidence type="ECO:0000256" key="1">
    <source>
        <dbReference type="ARBA" id="ARBA00007626"/>
    </source>
</evidence>
<dbReference type="PANTHER" id="PTHR47447">
    <property type="entry name" value="OS03G0856100 PROTEIN"/>
    <property type="match status" value="1"/>
</dbReference>
<dbReference type="NCBIfam" id="TIGR00756">
    <property type="entry name" value="PPR"/>
    <property type="match status" value="1"/>
</dbReference>
<evidence type="ECO:0008006" key="6">
    <source>
        <dbReference type="Google" id="ProtNLM"/>
    </source>
</evidence>
<dbReference type="AlphaFoldDB" id="A0AAV7GE11"/>
<evidence type="ECO:0000256" key="2">
    <source>
        <dbReference type="ARBA" id="ARBA00022737"/>
    </source>
</evidence>
<keyword evidence="2" id="KW-0677">Repeat</keyword>
<dbReference type="InterPro" id="IPR002885">
    <property type="entry name" value="PPR_rpt"/>
</dbReference>
<reference evidence="4 5" key="1">
    <citation type="journal article" date="2021" name="Hortic Res">
        <title>Chromosome-scale assembly of the Dendrobium chrysotoxum genome enhances the understanding of orchid evolution.</title>
        <authorList>
            <person name="Zhang Y."/>
            <person name="Zhang G.Q."/>
            <person name="Zhang D."/>
            <person name="Liu X.D."/>
            <person name="Xu X.Y."/>
            <person name="Sun W.H."/>
            <person name="Yu X."/>
            <person name="Zhu X."/>
            <person name="Wang Z.W."/>
            <person name="Zhao X."/>
            <person name="Zhong W.Y."/>
            <person name="Chen H."/>
            <person name="Yin W.L."/>
            <person name="Huang T."/>
            <person name="Niu S.C."/>
            <person name="Liu Z.J."/>
        </authorList>
    </citation>
    <scope>NUCLEOTIDE SEQUENCE [LARGE SCALE GENOMIC DNA]</scope>
    <source>
        <strain evidence="4">Lindl</strain>
    </source>
</reference>
<comment type="similarity">
    <text evidence="1">Belongs to the PPR family. P subfamily.</text>
</comment>
<gene>
    <name evidence="4" type="ORF">IEQ34_016331</name>
</gene>
<dbReference type="Gene3D" id="1.25.40.10">
    <property type="entry name" value="Tetratricopeptide repeat domain"/>
    <property type="match status" value="1"/>
</dbReference>
<protein>
    <recommendedName>
        <fullName evidence="6">Pentatricopeptide repeat-containing protein</fullName>
    </recommendedName>
</protein>
<dbReference type="PANTHER" id="PTHR47447:SF17">
    <property type="entry name" value="OS12G0638900 PROTEIN"/>
    <property type="match status" value="1"/>
</dbReference>
<proteinExistence type="inferred from homology"/>
<organism evidence="4 5">
    <name type="scientific">Dendrobium chrysotoxum</name>
    <name type="common">Orchid</name>
    <dbReference type="NCBI Taxonomy" id="161865"/>
    <lineage>
        <taxon>Eukaryota</taxon>
        <taxon>Viridiplantae</taxon>
        <taxon>Streptophyta</taxon>
        <taxon>Embryophyta</taxon>
        <taxon>Tracheophyta</taxon>
        <taxon>Spermatophyta</taxon>
        <taxon>Magnoliopsida</taxon>
        <taxon>Liliopsida</taxon>
        <taxon>Asparagales</taxon>
        <taxon>Orchidaceae</taxon>
        <taxon>Epidendroideae</taxon>
        <taxon>Malaxideae</taxon>
        <taxon>Dendrobiinae</taxon>
        <taxon>Dendrobium</taxon>
    </lineage>
</organism>
<comment type="caution">
    <text evidence="4">The sequence shown here is derived from an EMBL/GenBank/DDBJ whole genome shotgun (WGS) entry which is preliminary data.</text>
</comment>
<accession>A0AAV7GE11</accession>
<dbReference type="PROSITE" id="PS51375">
    <property type="entry name" value="PPR"/>
    <property type="match status" value="2"/>
</dbReference>
<feature type="repeat" description="PPR" evidence="3">
    <location>
        <begin position="217"/>
        <end position="251"/>
    </location>
</feature>
<feature type="repeat" description="PPR" evidence="3">
    <location>
        <begin position="252"/>
        <end position="287"/>
    </location>
</feature>
<keyword evidence="5" id="KW-1185">Reference proteome</keyword>
<dbReference type="Proteomes" id="UP000775213">
    <property type="component" value="Unassembled WGS sequence"/>
</dbReference>
<dbReference type="InterPro" id="IPR011990">
    <property type="entry name" value="TPR-like_helical_dom_sf"/>
</dbReference>
<evidence type="ECO:0000313" key="4">
    <source>
        <dbReference type="EMBL" id="KAH0454407.1"/>
    </source>
</evidence>